<dbReference type="Gene3D" id="1.20.1280.50">
    <property type="match status" value="1"/>
</dbReference>
<dbReference type="InterPro" id="IPR001810">
    <property type="entry name" value="F-box_dom"/>
</dbReference>
<feature type="region of interest" description="Disordered" evidence="1">
    <location>
        <begin position="54"/>
        <end position="77"/>
    </location>
</feature>
<dbReference type="AlphaFoldDB" id="A0A0A9F6V3"/>
<feature type="domain" description="F-box" evidence="2">
    <location>
        <begin position="80"/>
        <end position="118"/>
    </location>
</feature>
<evidence type="ECO:0000313" key="3">
    <source>
        <dbReference type="EMBL" id="JAE03998.1"/>
    </source>
</evidence>
<accession>A0A0A9F6V3</accession>
<dbReference type="PANTHER" id="PTHR34223">
    <property type="entry name" value="OS11G0201299 PROTEIN"/>
    <property type="match status" value="1"/>
</dbReference>
<evidence type="ECO:0000259" key="2">
    <source>
        <dbReference type="Pfam" id="PF00646"/>
    </source>
</evidence>
<dbReference type="InterPro" id="IPR036047">
    <property type="entry name" value="F-box-like_dom_sf"/>
</dbReference>
<organism evidence="3">
    <name type="scientific">Arundo donax</name>
    <name type="common">Giant reed</name>
    <name type="synonym">Donax arundinaceus</name>
    <dbReference type="NCBI Taxonomy" id="35708"/>
    <lineage>
        <taxon>Eukaryota</taxon>
        <taxon>Viridiplantae</taxon>
        <taxon>Streptophyta</taxon>
        <taxon>Embryophyta</taxon>
        <taxon>Tracheophyta</taxon>
        <taxon>Spermatophyta</taxon>
        <taxon>Magnoliopsida</taxon>
        <taxon>Liliopsida</taxon>
        <taxon>Poales</taxon>
        <taxon>Poaceae</taxon>
        <taxon>PACMAD clade</taxon>
        <taxon>Arundinoideae</taxon>
        <taxon>Arundineae</taxon>
        <taxon>Arundo</taxon>
    </lineage>
</organism>
<reference evidence="3" key="2">
    <citation type="journal article" date="2015" name="Data Brief">
        <title>Shoot transcriptome of the giant reed, Arundo donax.</title>
        <authorList>
            <person name="Barrero R.A."/>
            <person name="Guerrero F.D."/>
            <person name="Moolhuijzen P."/>
            <person name="Goolsby J.A."/>
            <person name="Tidwell J."/>
            <person name="Bellgard S.E."/>
            <person name="Bellgard M.I."/>
        </authorList>
    </citation>
    <scope>NUCLEOTIDE SEQUENCE</scope>
    <source>
        <tissue evidence="3">Shoot tissue taken approximately 20 cm above the soil surface</tissue>
    </source>
</reference>
<name>A0A0A9F6V3_ARUDO</name>
<dbReference type="InterPro" id="IPR053781">
    <property type="entry name" value="F-box_AtFBL13-like"/>
</dbReference>
<dbReference type="Pfam" id="PF00646">
    <property type="entry name" value="F-box"/>
    <property type="match status" value="1"/>
</dbReference>
<protein>
    <recommendedName>
        <fullName evidence="2">F-box domain-containing protein</fullName>
    </recommendedName>
</protein>
<evidence type="ECO:0000256" key="1">
    <source>
        <dbReference type="SAM" id="MobiDB-lite"/>
    </source>
</evidence>
<reference evidence="3" key="1">
    <citation type="submission" date="2014-09" db="EMBL/GenBank/DDBJ databases">
        <authorList>
            <person name="Magalhaes I.L.F."/>
            <person name="Oliveira U."/>
            <person name="Santos F.R."/>
            <person name="Vidigal T.H.D.A."/>
            <person name="Brescovit A.D."/>
            <person name="Santos A.J."/>
        </authorList>
    </citation>
    <scope>NUCLEOTIDE SEQUENCE</scope>
    <source>
        <tissue evidence="3">Shoot tissue taken approximately 20 cm above the soil surface</tissue>
    </source>
</reference>
<sequence length="193" mass="21128">MARGGRRVAQGGRPHELGRGGWLGCAVGRFAEALLLSQTPKCRRSPHVRRIAARRKVSRWRRSKNAPKEGGAGGDGNGIDALPDEVLQHVLSFPTAQEAVRTCVLARRWRHLWRSIPVLRVAAHGCLDQQGVNKLNKFVSYRLLLRDPSALLDVCDVKICAFDQGGDAPQVDLLVVCALFLKANLPLLTTALS</sequence>
<dbReference type="EMBL" id="GBRH01193898">
    <property type="protein sequence ID" value="JAE03998.1"/>
    <property type="molecule type" value="Transcribed_RNA"/>
</dbReference>
<dbReference type="PANTHER" id="PTHR34223:SF88">
    <property type="entry name" value="OS11G0200950 PROTEIN"/>
    <property type="match status" value="1"/>
</dbReference>
<dbReference type="SUPFAM" id="SSF81383">
    <property type="entry name" value="F-box domain"/>
    <property type="match status" value="1"/>
</dbReference>
<proteinExistence type="predicted"/>
<dbReference type="CDD" id="cd22160">
    <property type="entry name" value="F-box_AtFBL13-like"/>
    <property type="match status" value="1"/>
</dbReference>
<dbReference type="InterPro" id="IPR053197">
    <property type="entry name" value="F-box_SCFL_complex_component"/>
</dbReference>
<feature type="compositionally biased region" description="Basic residues" evidence="1">
    <location>
        <begin position="54"/>
        <end position="65"/>
    </location>
</feature>